<evidence type="ECO:0000313" key="3">
    <source>
        <dbReference type="Proteomes" id="UP000739538"/>
    </source>
</evidence>
<name>A0A956SCD8_UNCEI</name>
<protein>
    <submittedName>
        <fullName evidence="2">YkgJ family cysteine cluster protein</fullName>
    </submittedName>
</protein>
<evidence type="ECO:0000313" key="2">
    <source>
        <dbReference type="EMBL" id="MCA9755241.1"/>
    </source>
</evidence>
<gene>
    <name evidence="2" type="ORF">KDA27_05520</name>
</gene>
<organism evidence="2 3">
    <name type="scientific">Eiseniibacteriota bacterium</name>
    <dbReference type="NCBI Taxonomy" id="2212470"/>
    <lineage>
        <taxon>Bacteria</taxon>
        <taxon>Candidatus Eiseniibacteriota</taxon>
    </lineage>
</organism>
<comment type="caution">
    <text evidence="2">The sequence shown here is derived from an EMBL/GenBank/DDBJ whole genome shotgun (WGS) entry which is preliminary data.</text>
</comment>
<feature type="compositionally biased region" description="Low complexity" evidence="1">
    <location>
        <begin position="187"/>
        <end position="197"/>
    </location>
</feature>
<feature type="compositionally biased region" description="Polar residues" evidence="1">
    <location>
        <begin position="170"/>
        <end position="180"/>
    </location>
</feature>
<evidence type="ECO:0000256" key="1">
    <source>
        <dbReference type="SAM" id="MobiDB-lite"/>
    </source>
</evidence>
<sequence>MHVDVGGKESSVHVIHSLEKLYAAVERVTRRLDRVHSGRLQCRRGCISCCVDGITVFQVEADQIVRHHRELLESATPAPVGRCAFLDDEGACRIYDQRPYVCRTQGYPLRWVEESESGEDAWEMRDICPLNDQSTPIVELEAKDCWTLGPAESRLRRLQAEYSRIRNRENATGSSPSQGESGDVDFGRTSLRSLFRSSGGGTR</sequence>
<dbReference type="EMBL" id="JAGQHS010000018">
    <property type="protein sequence ID" value="MCA9755241.1"/>
    <property type="molecule type" value="Genomic_DNA"/>
</dbReference>
<reference evidence="2" key="1">
    <citation type="submission" date="2020-04" db="EMBL/GenBank/DDBJ databases">
        <authorList>
            <person name="Zhang T."/>
        </authorList>
    </citation>
    <scope>NUCLEOTIDE SEQUENCE</scope>
    <source>
        <strain evidence="2">HKST-UBA02</strain>
    </source>
</reference>
<dbReference type="Pfam" id="PF03692">
    <property type="entry name" value="CxxCxxCC"/>
    <property type="match status" value="1"/>
</dbReference>
<accession>A0A956SCD8</accession>
<dbReference type="AlphaFoldDB" id="A0A956SCD8"/>
<dbReference type="Proteomes" id="UP000739538">
    <property type="component" value="Unassembled WGS sequence"/>
</dbReference>
<reference evidence="2" key="2">
    <citation type="journal article" date="2021" name="Microbiome">
        <title>Successional dynamics and alternative stable states in a saline activated sludge microbial community over 9 years.</title>
        <authorList>
            <person name="Wang Y."/>
            <person name="Ye J."/>
            <person name="Ju F."/>
            <person name="Liu L."/>
            <person name="Boyd J.A."/>
            <person name="Deng Y."/>
            <person name="Parks D.H."/>
            <person name="Jiang X."/>
            <person name="Yin X."/>
            <person name="Woodcroft B.J."/>
            <person name="Tyson G.W."/>
            <person name="Hugenholtz P."/>
            <person name="Polz M.F."/>
            <person name="Zhang T."/>
        </authorList>
    </citation>
    <scope>NUCLEOTIDE SEQUENCE</scope>
    <source>
        <strain evidence="2">HKST-UBA02</strain>
    </source>
</reference>
<dbReference type="InterPro" id="IPR005358">
    <property type="entry name" value="Puta_zinc/iron-chelating_dom"/>
</dbReference>
<feature type="region of interest" description="Disordered" evidence="1">
    <location>
        <begin position="166"/>
        <end position="203"/>
    </location>
</feature>
<proteinExistence type="predicted"/>